<dbReference type="Gene3D" id="3.90.228.10">
    <property type="match status" value="1"/>
</dbReference>
<organism evidence="1 2">
    <name type="scientific">Prorocentrum cordatum</name>
    <dbReference type="NCBI Taxonomy" id="2364126"/>
    <lineage>
        <taxon>Eukaryota</taxon>
        <taxon>Sar</taxon>
        <taxon>Alveolata</taxon>
        <taxon>Dinophyceae</taxon>
        <taxon>Prorocentrales</taxon>
        <taxon>Prorocentraceae</taxon>
        <taxon>Prorocentrum</taxon>
    </lineage>
</organism>
<proteinExistence type="predicted"/>
<evidence type="ECO:0000313" key="1">
    <source>
        <dbReference type="EMBL" id="CAK0912235.1"/>
    </source>
</evidence>
<sequence>MLLCRATLGRHLYTAELQPDPRRCEDACLRGTFREFVVFDEDQVYPSYIVRYKRVLPAPTGRG</sequence>
<dbReference type="Proteomes" id="UP001189429">
    <property type="component" value="Unassembled WGS sequence"/>
</dbReference>
<keyword evidence="2" id="KW-1185">Reference proteome</keyword>
<dbReference type="SUPFAM" id="SSF56399">
    <property type="entry name" value="ADP-ribosylation"/>
    <property type="match status" value="1"/>
</dbReference>
<evidence type="ECO:0008006" key="3">
    <source>
        <dbReference type="Google" id="ProtNLM"/>
    </source>
</evidence>
<dbReference type="EMBL" id="CAUYUJ010022724">
    <property type="protein sequence ID" value="CAK0912235.1"/>
    <property type="molecule type" value="Genomic_DNA"/>
</dbReference>
<reference evidence="1" key="1">
    <citation type="submission" date="2023-10" db="EMBL/GenBank/DDBJ databases">
        <authorList>
            <person name="Chen Y."/>
            <person name="Shah S."/>
            <person name="Dougan E. K."/>
            <person name="Thang M."/>
            <person name="Chan C."/>
        </authorList>
    </citation>
    <scope>NUCLEOTIDE SEQUENCE [LARGE SCALE GENOMIC DNA]</scope>
</reference>
<comment type="caution">
    <text evidence="1">The sequence shown here is derived from an EMBL/GenBank/DDBJ whole genome shotgun (WGS) entry which is preliminary data.</text>
</comment>
<gene>
    <name evidence="1" type="ORF">PCOR1329_LOCUS85847</name>
</gene>
<accession>A0ABN9YIQ1</accession>
<name>A0ABN9YIQ1_9DINO</name>
<protein>
    <recommendedName>
        <fullName evidence="3">Poly [ADP-ribose] polymerase</fullName>
    </recommendedName>
</protein>
<evidence type="ECO:0000313" key="2">
    <source>
        <dbReference type="Proteomes" id="UP001189429"/>
    </source>
</evidence>